<evidence type="ECO:0000256" key="2">
    <source>
        <dbReference type="SAM" id="SignalP"/>
    </source>
</evidence>
<reference evidence="3 4" key="1">
    <citation type="submission" date="2018-11" db="EMBL/GenBank/DDBJ databases">
        <title>Erythrobacter spongiae sp. nov., isolated from a marine sponge.</title>
        <authorList>
            <person name="Zhuang L."/>
            <person name="Luo L."/>
        </authorList>
    </citation>
    <scope>NUCLEOTIDE SEQUENCE [LARGE SCALE GENOMIC DNA]</scope>
    <source>
        <strain evidence="3 4">HN-E23</strain>
    </source>
</reference>
<evidence type="ECO:0000256" key="1">
    <source>
        <dbReference type="SAM" id="MobiDB-lite"/>
    </source>
</evidence>
<name>A0A3N5CZT1_9SPHN</name>
<feature type="signal peptide" evidence="2">
    <location>
        <begin position="1"/>
        <end position="19"/>
    </location>
</feature>
<organism evidence="3 4">
    <name type="scientific">Aurantiacibacter spongiae</name>
    <dbReference type="NCBI Taxonomy" id="2488860"/>
    <lineage>
        <taxon>Bacteria</taxon>
        <taxon>Pseudomonadati</taxon>
        <taxon>Pseudomonadota</taxon>
        <taxon>Alphaproteobacteria</taxon>
        <taxon>Sphingomonadales</taxon>
        <taxon>Erythrobacteraceae</taxon>
        <taxon>Aurantiacibacter</taxon>
    </lineage>
</organism>
<dbReference type="OrthoDB" id="7597328at2"/>
<dbReference type="RefSeq" id="WP_123881464.1">
    <property type="nucleotide sequence ID" value="NZ_RPFZ01000001.1"/>
</dbReference>
<evidence type="ECO:0000313" key="4">
    <source>
        <dbReference type="Proteomes" id="UP000275232"/>
    </source>
</evidence>
<evidence type="ECO:0000313" key="3">
    <source>
        <dbReference type="EMBL" id="RPF72239.1"/>
    </source>
</evidence>
<feature type="chain" id="PRO_5017921520" evidence="2">
    <location>
        <begin position="20"/>
        <end position="311"/>
    </location>
</feature>
<proteinExistence type="predicted"/>
<keyword evidence="4" id="KW-1185">Reference proteome</keyword>
<dbReference type="EMBL" id="RPFZ01000001">
    <property type="protein sequence ID" value="RPF72239.1"/>
    <property type="molecule type" value="Genomic_DNA"/>
</dbReference>
<dbReference type="PROSITE" id="PS51257">
    <property type="entry name" value="PROKAR_LIPOPROTEIN"/>
    <property type="match status" value="1"/>
</dbReference>
<feature type="region of interest" description="Disordered" evidence="1">
    <location>
        <begin position="27"/>
        <end position="57"/>
    </location>
</feature>
<feature type="compositionally biased region" description="Pro residues" evidence="1">
    <location>
        <begin position="31"/>
        <end position="47"/>
    </location>
</feature>
<gene>
    <name evidence="3" type="ORF">EG799_11845</name>
</gene>
<protein>
    <submittedName>
        <fullName evidence="3">Uncharacterized protein</fullName>
    </submittedName>
</protein>
<accession>A0A3N5CZT1</accession>
<sequence>MRRNLAYLLSVAACGALVASCGGGNNDPIGSPTPTPSETPSPTPTPTPTTSNLDFGQDFEKTTTNANIIYAYFTPQSGGTEVFNDASRLNGTAAVQYSVDGDTVFAFPGLSQNVTFPNGTQTGKTTTSVTYEQGDDTLTLSIPNGDVLRATLQRSQDYTQDSIAGTLRSQRVAIFFNPVTTTTAIGSTLSYSGQPQVAGGVLGETPSGAISSPAITLSVATDGTVTGTIRIYRMTGGTQQLVAELPISEQVDASGQFVEEVDDTARGLTGRIVGALAGANREELVVLFSVSDIDDDDTITERYVGTLIAAR</sequence>
<keyword evidence="2" id="KW-0732">Signal</keyword>
<comment type="caution">
    <text evidence="3">The sequence shown here is derived from an EMBL/GenBank/DDBJ whole genome shotgun (WGS) entry which is preliminary data.</text>
</comment>
<dbReference type="Proteomes" id="UP000275232">
    <property type="component" value="Unassembled WGS sequence"/>
</dbReference>
<dbReference type="AlphaFoldDB" id="A0A3N5CZT1"/>